<dbReference type="AlphaFoldDB" id="A0A1I5C003"/>
<evidence type="ECO:0000313" key="2">
    <source>
        <dbReference type="Proteomes" id="UP000199036"/>
    </source>
</evidence>
<proteinExistence type="predicted"/>
<dbReference type="EMBL" id="FOVI01000011">
    <property type="protein sequence ID" value="SFN80255.1"/>
    <property type="molecule type" value="Genomic_DNA"/>
</dbReference>
<keyword evidence="2" id="KW-1185">Reference proteome</keyword>
<dbReference type="STRING" id="913024.SAMN05421741_11136"/>
<organism evidence="1 2">
    <name type="scientific">Paenimyroides ummariense</name>
    <dbReference type="NCBI Taxonomy" id="913024"/>
    <lineage>
        <taxon>Bacteria</taxon>
        <taxon>Pseudomonadati</taxon>
        <taxon>Bacteroidota</taxon>
        <taxon>Flavobacteriia</taxon>
        <taxon>Flavobacteriales</taxon>
        <taxon>Flavobacteriaceae</taxon>
        <taxon>Paenimyroides</taxon>
    </lineage>
</organism>
<reference evidence="2" key="1">
    <citation type="submission" date="2016-10" db="EMBL/GenBank/DDBJ databases">
        <authorList>
            <person name="Varghese N."/>
            <person name="Submissions S."/>
        </authorList>
    </citation>
    <scope>NUCLEOTIDE SEQUENCE [LARGE SCALE GENOMIC DNA]</scope>
    <source>
        <strain evidence="2">DS-12</strain>
    </source>
</reference>
<evidence type="ECO:0000313" key="1">
    <source>
        <dbReference type="EMBL" id="SFN80255.1"/>
    </source>
</evidence>
<name>A0A1I5C003_9FLAO</name>
<accession>A0A1I5C003</accession>
<dbReference type="Proteomes" id="UP000199036">
    <property type="component" value="Unassembled WGS sequence"/>
</dbReference>
<sequence>MIFCLISCKDKQLQTAEFDELIHYKLDTLAVDKIDINDILSGEVIQNISDTLIIDQFTESGFVKSEVNESDYIKLHQVLTSNQNTKDNS</sequence>
<gene>
    <name evidence="1" type="ORF">SAMN05421741_11136</name>
</gene>
<dbReference type="RefSeq" id="WP_143095614.1">
    <property type="nucleotide sequence ID" value="NZ_FOVI01000011.1"/>
</dbReference>
<protein>
    <submittedName>
        <fullName evidence="1">Type I secretion C-terminal target domain (VC_A0849 subclass)</fullName>
    </submittedName>
</protein>